<dbReference type="InterPro" id="IPR036397">
    <property type="entry name" value="RNaseH_sf"/>
</dbReference>
<protein>
    <submittedName>
        <fullName evidence="1">Histone-lysine N-methyltransferase SETMAR</fullName>
    </submittedName>
</protein>
<keyword evidence="1" id="KW-0489">Methyltransferase</keyword>
<dbReference type="GO" id="GO:0031297">
    <property type="term" value="P:replication fork processing"/>
    <property type="evidence" value="ECO:0007669"/>
    <property type="project" value="TreeGrafter"/>
</dbReference>
<accession>A0A0L7RE70</accession>
<dbReference type="AlphaFoldDB" id="A0A0L7RE70"/>
<reference evidence="1 2" key="1">
    <citation type="submission" date="2015-07" db="EMBL/GenBank/DDBJ databases">
        <title>The genome of Habropoda laboriosa.</title>
        <authorList>
            <person name="Pan H."/>
            <person name="Kapheim K."/>
        </authorList>
    </citation>
    <scope>NUCLEOTIDE SEQUENCE [LARGE SCALE GENOMIC DNA]</scope>
    <source>
        <strain evidence="1">0110345459</strain>
    </source>
</reference>
<dbReference type="GO" id="GO:0003697">
    <property type="term" value="F:single-stranded DNA binding"/>
    <property type="evidence" value="ECO:0007669"/>
    <property type="project" value="TreeGrafter"/>
</dbReference>
<dbReference type="InterPro" id="IPR052709">
    <property type="entry name" value="Transposase-MT_Hybrid"/>
</dbReference>
<dbReference type="GO" id="GO:0035861">
    <property type="term" value="C:site of double-strand break"/>
    <property type="evidence" value="ECO:0007669"/>
    <property type="project" value="TreeGrafter"/>
</dbReference>
<dbReference type="PANTHER" id="PTHR46060:SF2">
    <property type="entry name" value="HISTONE-LYSINE N-METHYLTRANSFERASE SETMAR"/>
    <property type="match status" value="1"/>
</dbReference>
<dbReference type="PANTHER" id="PTHR46060">
    <property type="entry name" value="MARINER MOS1 TRANSPOSASE-LIKE PROTEIN"/>
    <property type="match status" value="1"/>
</dbReference>
<proteinExistence type="predicted"/>
<dbReference type="GO" id="GO:0000729">
    <property type="term" value="P:DNA double-strand break processing"/>
    <property type="evidence" value="ECO:0007669"/>
    <property type="project" value="TreeGrafter"/>
</dbReference>
<dbReference type="GO" id="GO:0044774">
    <property type="term" value="P:mitotic DNA integrity checkpoint signaling"/>
    <property type="evidence" value="ECO:0007669"/>
    <property type="project" value="TreeGrafter"/>
</dbReference>
<keyword evidence="2" id="KW-1185">Reference proteome</keyword>
<dbReference type="EMBL" id="KQ414612">
    <property type="protein sequence ID" value="KOC69110.1"/>
    <property type="molecule type" value="Genomic_DNA"/>
</dbReference>
<dbReference type="GO" id="GO:0000014">
    <property type="term" value="F:single-stranded DNA endodeoxyribonuclease activity"/>
    <property type="evidence" value="ECO:0007669"/>
    <property type="project" value="TreeGrafter"/>
</dbReference>
<dbReference type="GO" id="GO:0042800">
    <property type="term" value="F:histone H3K4 methyltransferase activity"/>
    <property type="evidence" value="ECO:0007669"/>
    <property type="project" value="TreeGrafter"/>
</dbReference>
<dbReference type="GO" id="GO:0005634">
    <property type="term" value="C:nucleus"/>
    <property type="evidence" value="ECO:0007669"/>
    <property type="project" value="TreeGrafter"/>
</dbReference>
<dbReference type="GO" id="GO:0046975">
    <property type="term" value="F:histone H3K36 methyltransferase activity"/>
    <property type="evidence" value="ECO:0007669"/>
    <property type="project" value="TreeGrafter"/>
</dbReference>
<organism evidence="1 2">
    <name type="scientific">Habropoda laboriosa</name>
    <dbReference type="NCBI Taxonomy" id="597456"/>
    <lineage>
        <taxon>Eukaryota</taxon>
        <taxon>Metazoa</taxon>
        <taxon>Ecdysozoa</taxon>
        <taxon>Arthropoda</taxon>
        <taxon>Hexapoda</taxon>
        <taxon>Insecta</taxon>
        <taxon>Pterygota</taxon>
        <taxon>Neoptera</taxon>
        <taxon>Endopterygota</taxon>
        <taxon>Hymenoptera</taxon>
        <taxon>Apocrita</taxon>
        <taxon>Aculeata</taxon>
        <taxon>Apoidea</taxon>
        <taxon>Anthophila</taxon>
        <taxon>Apidae</taxon>
        <taxon>Habropoda</taxon>
    </lineage>
</organism>
<dbReference type="GO" id="GO:0032259">
    <property type="term" value="P:methylation"/>
    <property type="evidence" value="ECO:0007669"/>
    <property type="project" value="UniProtKB-KW"/>
</dbReference>
<name>A0A0L7RE70_9HYME</name>
<keyword evidence="1" id="KW-0808">Transferase</keyword>
<evidence type="ECO:0000313" key="2">
    <source>
        <dbReference type="Proteomes" id="UP000053825"/>
    </source>
</evidence>
<dbReference type="GO" id="GO:0003690">
    <property type="term" value="F:double-stranded DNA binding"/>
    <property type="evidence" value="ECO:0007669"/>
    <property type="project" value="TreeGrafter"/>
</dbReference>
<dbReference type="GO" id="GO:0015074">
    <property type="term" value="P:DNA integration"/>
    <property type="evidence" value="ECO:0007669"/>
    <property type="project" value="TreeGrafter"/>
</dbReference>
<sequence>MHQKLSVIRPALVNRKGPILSHDNDRPHVSLITVQKLNDLGYETLQHPPSGLRLLQTPNLDFVDSKPHRFSVNGTNKLATRWQRCIDCNDSEAKVTNSIK</sequence>
<dbReference type="GO" id="GO:0000793">
    <property type="term" value="C:condensed chromosome"/>
    <property type="evidence" value="ECO:0007669"/>
    <property type="project" value="TreeGrafter"/>
</dbReference>
<dbReference type="GO" id="GO:0044547">
    <property type="term" value="F:DNA topoisomerase binding"/>
    <property type="evidence" value="ECO:0007669"/>
    <property type="project" value="TreeGrafter"/>
</dbReference>
<dbReference type="STRING" id="597456.A0A0L7RE70"/>
<dbReference type="Gene3D" id="3.30.420.10">
    <property type="entry name" value="Ribonuclease H-like superfamily/Ribonuclease H"/>
    <property type="match status" value="1"/>
</dbReference>
<dbReference type="GO" id="GO:0006303">
    <property type="term" value="P:double-strand break repair via nonhomologous end joining"/>
    <property type="evidence" value="ECO:0007669"/>
    <property type="project" value="TreeGrafter"/>
</dbReference>
<dbReference type="Proteomes" id="UP000053825">
    <property type="component" value="Unassembled WGS sequence"/>
</dbReference>
<evidence type="ECO:0000313" key="1">
    <source>
        <dbReference type="EMBL" id="KOC69110.1"/>
    </source>
</evidence>
<gene>
    <name evidence="1" type="ORF">WH47_07561</name>
</gene>